<dbReference type="InterPro" id="IPR050595">
    <property type="entry name" value="Bact_response_regulator"/>
</dbReference>
<dbReference type="Pfam" id="PF00072">
    <property type="entry name" value="Response_reg"/>
    <property type="match status" value="1"/>
</dbReference>
<dbReference type="GO" id="GO:0000160">
    <property type="term" value="P:phosphorelay signal transduction system"/>
    <property type="evidence" value="ECO:0007669"/>
    <property type="project" value="InterPro"/>
</dbReference>
<dbReference type="PROSITE" id="PS50110">
    <property type="entry name" value="RESPONSE_REGULATORY"/>
    <property type="match status" value="1"/>
</dbReference>
<keyword evidence="5" id="KW-1185">Reference proteome</keyword>
<organism evidence="4 5">
    <name type="scientific">Cypionkella aquatica</name>
    <dbReference type="NCBI Taxonomy" id="1756042"/>
    <lineage>
        <taxon>Bacteria</taxon>
        <taxon>Pseudomonadati</taxon>
        <taxon>Pseudomonadota</taxon>
        <taxon>Alphaproteobacteria</taxon>
        <taxon>Rhodobacterales</taxon>
        <taxon>Paracoccaceae</taxon>
        <taxon>Cypionkella</taxon>
    </lineage>
</organism>
<dbReference type="CDD" id="cd17546">
    <property type="entry name" value="REC_hyHK_CKI1_RcsC-like"/>
    <property type="match status" value="1"/>
</dbReference>
<reference evidence="4 5" key="1">
    <citation type="journal article" date="2014" name="Int. J. Syst. Evol. Microbiol.">
        <title>Complete genome sequence of Corynebacterium casei LMG S-19264T (=DSM 44701T), isolated from a smear-ripened cheese.</title>
        <authorList>
            <consortium name="US DOE Joint Genome Institute (JGI-PGF)"/>
            <person name="Walter F."/>
            <person name="Albersmeier A."/>
            <person name="Kalinowski J."/>
            <person name="Ruckert C."/>
        </authorList>
    </citation>
    <scope>NUCLEOTIDE SEQUENCE [LARGE SCALE GENOMIC DNA]</scope>
    <source>
        <strain evidence="4 5">NBRC 111766</strain>
    </source>
</reference>
<accession>A0AA37TUV9</accession>
<protein>
    <recommendedName>
        <fullName evidence="3">Response regulatory domain-containing protein</fullName>
    </recommendedName>
</protein>
<dbReference type="InterPro" id="IPR011006">
    <property type="entry name" value="CheY-like_superfamily"/>
</dbReference>
<evidence type="ECO:0000259" key="3">
    <source>
        <dbReference type="PROSITE" id="PS50110"/>
    </source>
</evidence>
<feature type="domain" description="Response regulatory" evidence="3">
    <location>
        <begin position="11"/>
        <end position="129"/>
    </location>
</feature>
<dbReference type="Gene3D" id="3.40.50.2300">
    <property type="match status" value="1"/>
</dbReference>
<dbReference type="AlphaFoldDB" id="A0AA37TUV9"/>
<dbReference type="PANTHER" id="PTHR44591">
    <property type="entry name" value="STRESS RESPONSE REGULATOR PROTEIN 1"/>
    <property type="match status" value="1"/>
</dbReference>
<dbReference type="SMART" id="SM00448">
    <property type="entry name" value="REC"/>
    <property type="match status" value="1"/>
</dbReference>
<evidence type="ECO:0000313" key="5">
    <source>
        <dbReference type="Proteomes" id="UP001157355"/>
    </source>
</evidence>
<proteinExistence type="predicted"/>
<sequence>MTEAPAETKIQILLAEDDVVNQAIVQAYLSSPDIELTITSDGRAALEAALTNRFDVMIVDQNMPFITGDRVIRHLRAGRSLNAATPAIRFTASADFQPYDLATISQALEVTLPKPLSKRDLLATIAALLGDHPEDHTT</sequence>
<dbReference type="EMBL" id="BSPP01000004">
    <property type="protein sequence ID" value="GLS86018.1"/>
    <property type="molecule type" value="Genomic_DNA"/>
</dbReference>
<keyword evidence="1 2" id="KW-0597">Phosphoprotein</keyword>
<feature type="modified residue" description="4-aspartylphosphate" evidence="2">
    <location>
        <position position="60"/>
    </location>
</feature>
<evidence type="ECO:0000256" key="2">
    <source>
        <dbReference type="PROSITE-ProRule" id="PRU00169"/>
    </source>
</evidence>
<dbReference type="RefSeq" id="WP_284324227.1">
    <property type="nucleotide sequence ID" value="NZ_BSPP01000004.1"/>
</dbReference>
<name>A0AA37TUV9_9RHOB</name>
<comment type="caution">
    <text evidence="4">The sequence shown here is derived from an EMBL/GenBank/DDBJ whole genome shotgun (WGS) entry which is preliminary data.</text>
</comment>
<evidence type="ECO:0000256" key="1">
    <source>
        <dbReference type="ARBA" id="ARBA00022553"/>
    </source>
</evidence>
<dbReference type="InterPro" id="IPR001789">
    <property type="entry name" value="Sig_transdc_resp-reg_receiver"/>
</dbReference>
<evidence type="ECO:0000313" key="4">
    <source>
        <dbReference type="EMBL" id="GLS86018.1"/>
    </source>
</evidence>
<dbReference type="Proteomes" id="UP001157355">
    <property type="component" value="Unassembled WGS sequence"/>
</dbReference>
<dbReference type="PANTHER" id="PTHR44591:SF3">
    <property type="entry name" value="RESPONSE REGULATORY DOMAIN-CONTAINING PROTEIN"/>
    <property type="match status" value="1"/>
</dbReference>
<gene>
    <name evidence="4" type="ORF">GCM10010873_09920</name>
</gene>
<dbReference type="SUPFAM" id="SSF52172">
    <property type="entry name" value="CheY-like"/>
    <property type="match status" value="1"/>
</dbReference>